<dbReference type="PANTHER" id="PTHR42951:SF4">
    <property type="entry name" value="ACYL-COENZYME A THIOESTERASE MBLAC2"/>
    <property type="match status" value="1"/>
</dbReference>
<proteinExistence type="inferred from homology"/>
<gene>
    <name evidence="4" type="ORF">EDC23_2033</name>
</gene>
<evidence type="ECO:0000256" key="1">
    <source>
        <dbReference type="ARBA" id="ARBA00005250"/>
    </source>
</evidence>
<protein>
    <submittedName>
        <fullName evidence="4">Glyoxylase-like metal-dependent hydrolase (Beta-lactamase superfamily II)</fullName>
    </submittedName>
</protein>
<keyword evidence="2" id="KW-0732">Signal</keyword>
<organism evidence="4 5">
    <name type="scientific">Thiohalophilus thiocyanatoxydans</name>
    <dbReference type="NCBI Taxonomy" id="381308"/>
    <lineage>
        <taxon>Bacteria</taxon>
        <taxon>Pseudomonadati</taxon>
        <taxon>Pseudomonadota</taxon>
        <taxon>Gammaproteobacteria</taxon>
        <taxon>Thiohalomonadales</taxon>
        <taxon>Thiohalophilaceae</taxon>
        <taxon>Thiohalophilus</taxon>
    </lineage>
</organism>
<evidence type="ECO:0000256" key="2">
    <source>
        <dbReference type="SAM" id="SignalP"/>
    </source>
</evidence>
<dbReference type="Pfam" id="PF00753">
    <property type="entry name" value="Lactamase_B"/>
    <property type="match status" value="1"/>
</dbReference>
<comment type="similarity">
    <text evidence="1">Belongs to the metallo-beta-lactamase superfamily. Class-B beta-lactamase family.</text>
</comment>
<evidence type="ECO:0000313" key="4">
    <source>
        <dbReference type="EMBL" id="TDY00530.1"/>
    </source>
</evidence>
<sequence length="314" mass="34601">MVHFILRVIAVITLLYASTAQAEPRFSMQPEQVASGIYAVIPPTRELPNPQNRGWNSNSAFIVTGDGVLVVDTGSSTEIGESLKTAIAGVTDQPVRWILNTHAHGDHWLGNAAFENSVEKIYATPPVIDQIRSQGENWVANFKRLTDGATGNSRIVPPDTPIDSRQELQLGNKAIVLFPSGDSHSPGDLLLWLPDDKVLISGDVIYSDRMPSTNNSNLQQWIKLLPELEQLQPEVVIPGHGSITDVRGIEQLHKLLTALWQSVEEGYHAGLAAYETVPLVRERLADFAETYPGMDEKLPRDVPRVYLQVEAATF</sequence>
<dbReference type="OrthoDB" id="9769598at2"/>
<keyword evidence="4" id="KW-0378">Hydrolase</keyword>
<feature type="domain" description="Metallo-beta-lactamase" evidence="3">
    <location>
        <begin position="56"/>
        <end position="240"/>
    </location>
</feature>
<feature type="signal peptide" evidence="2">
    <location>
        <begin position="1"/>
        <end position="22"/>
    </location>
</feature>
<dbReference type="InterPro" id="IPR050855">
    <property type="entry name" value="NDM-1-like"/>
</dbReference>
<evidence type="ECO:0000313" key="5">
    <source>
        <dbReference type="Proteomes" id="UP000294914"/>
    </source>
</evidence>
<dbReference type="Proteomes" id="UP000294914">
    <property type="component" value="Unassembled WGS sequence"/>
</dbReference>
<reference evidence="4 5" key="1">
    <citation type="submission" date="2019-03" db="EMBL/GenBank/DDBJ databases">
        <title>Genomic Encyclopedia of Type Strains, Phase IV (KMG-IV): sequencing the most valuable type-strain genomes for metagenomic binning, comparative biology and taxonomic classification.</title>
        <authorList>
            <person name="Goeker M."/>
        </authorList>
    </citation>
    <scope>NUCLEOTIDE SEQUENCE [LARGE SCALE GENOMIC DNA]</scope>
    <source>
        <strain evidence="4 5">DSM 16326</strain>
    </source>
</reference>
<dbReference type="GO" id="GO:0016787">
    <property type="term" value="F:hydrolase activity"/>
    <property type="evidence" value="ECO:0007669"/>
    <property type="project" value="UniProtKB-KW"/>
</dbReference>
<dbReference type="SMART" id="SM00849">
    <property type="entry name" value="Lactamase_B"/>
    <property type="match status" value="1"/>
</dbReference>
<dbReference type="SUPFAM" id="SSF56281">
    <property type="entry name" value="Metallo-hydrolase/oxidoreductase"/>
    <property type="match status" value="1"/>
</dbReference>
<dbReference type="CDD" id="cd16282">
    <property type="entry name" value="metallo-hydrolase-like_MBL-fold"/>
    <property type="match status" value="1"/>
</dbReference>
<dbReference type="InterPro" id="IPR001279">
    <property type="entry name" value="Metallo-B-lactamas"/>
</dbReference>
<dbReference type="Gene3D" id="3.60.15.10">
    <property type="entry name" value="Ribonuclease Z/Hydroxyacylglutathione hydrolase-like"/>
    <property type="match status" value="1"/>
</dbReference>
<dbReference type="GO" id="GO:0017001">
    <property type="term" value="P:antibiotic catabolic process"/>
    <property type="evidence" value="ECO:0007669"/>
    <property type="project" value="UniProtKB-ARBA"/>
</dbReference>
<dbReference type="EMBL" id="SOQX01000005">
    <property type="protein sequence ID" value="TDY00530.1"/>
    <property type="molecule type" value="Genomic_DNA"/>
</dbReference>
<feature type="chain" id="PRO_5020367663" evidence="2">
    <location>
        <begin position="23"/>
        <end position="314"/>
    </location>
</feature>
<evidence type="ECO:0000259" key="3">
    <source>
        <dbReference type="SMART" id="SM00849"/>
    </source>
</evidence>
<dbReference type="InterPro" id="IPR036866">
    <property type="entry name" value="RibonucZ/Hydroxyglut_hydro"/>
</dbReference>
<comment type="caution">
    <text evidence="4">The sequence shown here is derived from an EMBL/GenBank/DDBJ whole genome shotgun (WGS) entry which is preliminary data.</text>
</comment>
<dbReference type="PANTHER" id="PTHR42951">
    <property type="entry name" value="METALLO-BETA-LACTAMASE DOMAIN-CONTAINING"/>
    <property type="match status" value="1"/>
</dbReference>
<accession>A0A4R8IN44</accession>
<keyword evidence="5" id="KW-1185">Reference proteome</keyword>
<name>A0A4R8IN44_9GAMM</name>
<dbReference type="AlphaFoldDB" id="A0A4R8IN44"/>
<dbReference type="RefSeq" id="WP_134084126.1">
    <property type="nucleotide sequence ID" value="NZ_SOQX01000005.1"/>
</dbReference>